<gene>
    <name evidence="11" type="ORF">SAMN02983006_01822</name>
</gene>
<evidence type="ECO:0000259" key="9">
    <source>
        <dbReference type="PROSITE" id="PS50893"/>
    </source>
</evidence>
<dbReference type="GO" id="GO:0015421">
    <property type="term" value="F:ABC-type oligopeptide transporter activity"/>
    <property type="evidence" value="ECO:0007669"/>
    <property type="project" value="TreeGrafter"/>
</dbReference>
<dbReference type="InterPro" id="IPR027417">
    <property type="entry name" value="P-loop_NTPase"/>
</dbReference>
<dbReference type="FunFam" id="3.40.50.300:FF:000287">
    <property type="entry name" value="Multidrug ABC transporter ATP-binding protein"/>
    <property type="match status" value="1"/>
</dbReference>
<evidence type="ECO:0000313" key="11">
    <source>
        <dbReference type="EMBL" id="SFL70165.1"/>
    </source>
</evidence>
<dbReference type="RefSeq" id="WP_089861903.1">
    <property type="nucleotide sequence ID" value="NZ_FOTI01000025.1"/>
</dbReference>
<keyword evidence="7 8" id="KW-0472">Membrane</keyword>
<dbReference type="InterPro" id="IPR036640">
    <property type="entry name" value="ABC1_TM_sf"/>
</dbReference>
<feature type="transmembrane region" description="Helical" evidence="8">
    <location>
        <begin position="70"/>
        <end position="89"/>
    </location>
</feature>
<dbReference type="InterPro" id="IPR011527">
    <property type="entry name" value="ABC1_TM_dom"/>
</dbReference>
<evidence type="ECO:0000256" key="8">
    <source>
        <dbReference type="SAM" id="Phobius"/>
    </source>
</evidence>
<dbReference type="InterPro" id="IPR003593">
    <property type="entry name" value="AAA+_ATPase"/>
</dbReference>
<dbReference type="PANTHER" id="PTHR43394:SF1">
    <property type="entry name" value="ATP-BINDING CASSETTE SUB-FAMILY B MEMBER 10, MITOCHONDRIAL"/>
    <property type="match status" value="1"/>
</dbReference>
<keyword evidence="4" id="KW-0547">Nucleotide-binding</keyword>
<evidence type="ECO:0000256" key="4">
    <source>
        <dbReference type="ARBA" id="ARBA00022741"/>
    </source>
</evidence>
<reference evidence="11 12" key="1">
    <citation type="submission" date="2016-10" db="EMBL/GenBank/DDBJ databases">
        <authorList>
            <person name="de Groot N.N."/>
        </authorList>
    </citation>
    <scope>NUCLEOTIDE SEQUENCE [LARGE SCALE GENOMIC DNA]</scope>
    <source>
        <strain evidence="11 12">ATCC 51327</strain>
    </source>
</reference>
<organism evidence="11 12">
    <name type="scientific">Halanaerobium salsuginis</name>
    <dbReference type="NCBI Taxonomy" id="29563"/>
    <lineage>
        <taxon>Bacteria</taxon>
        <taxon>Bacillati</taxon>
        <taxon>Bacillota</taxon>
        <taxon>Clostridia</taxon>
        <taxon>Halanaerobiales</taxon>
        <taxon>Halanaerobiaceae</taxon>
        <taxon>Halanaerobium</taxon>
    </lineage>
</organism>
<dbReference type="PANTHER" id="PTHR43394">
    <property type="entry name" value="ATP-DEPENDENT PERMEASE MDL1, MITOCHONDRIAL"/>
    <property type="match status" value="1"/>
</dbReference>
<keyword evidence="3 8" id="KW-0812">Transmembrane</keyword>
<dbReference type="PROSITE" id="PS00211">
    <property type="entry name" value="ABC_TRANSPORTER_1"/>
    <property type="match status" value="1"/>
</dbReference>
<evidence type="ECO:0000256" key="3">
    <source>
        <dbReference type="ARBA" id="ARBA00022692"/>
    </source>
</evidence>
<evidence type="ECO:0000256" key="2">
    <source>
        <dbReference type="ARBA" id="ARBA00022448"/>
    </source>
</evidence>
<dbReference type="PROSITE" id="PS50893">
    <property type="entry name" value="ABC_TRANSPORTER_2"/>
    <property type="match status" value="1"/>
</dbReference>
<keyword evidence="5 11" id="KW-0067">ATP-binding</keyword>
<dbReference type="SUPFAM" id="SSF90123">
    <property type="entry name" value="ABC transporter transmembrane region"/>
    <property type="match status" value="1"/>
</dbReference>
<dbReference type="InterPro" id="IPR017871">
    <property type="entry name" value="ABC_transporter-like_CS"/>
</dbReference>
<evidence type="ECO:0000256" key="7">
    <source>
        <dbReference type="ARBA" id="ARBA00023136"/>
    </source>
</evidence>
<dbReference type="STRING" id="29563.SAMN02983006_01822"/>
<dbReference type="InterPro" id="IPR039421">
    <property type="entry name" value="Type_1_exporter"/>
</dbReference>
<dbReference type="GO" id="GO:0016887">
    <property type="term" value="F:ATP hydrolysis activity"/>
    <property type="evidence" value="ECO:0007669"/>
    <property type="project" value="InterPro"/>
</dbReference>
<dbReference type="InterPro" id="IPR003439">
    <property type="entry name" value="ABC_transporter-like_ATP-bd"/>
</dbReference>
<evidence type="ECO:0000313" key="12">
    <source>
        <dbReference type="Proteomes" id="UP000199006"/>
    </source>
</evidence>
<accession>A0A1I4JUA4</accession>
<dbReference type="CDD" id="cd18545">
    <property type="entry name" value="ABC_6TM_YknV_like"/>
    <property type="match status" value="1"/>
</dbReference>
<evidence type="ECO:0000256" key="5">
    <source>
        <dbReference type="ARBA" id="ARBA00022840"/>
    </source>
</evidence>
<evidence type="ECO:0000256" key="6">
    <source>
        <dbReference type="ARBA" id="ARBA00022989"/>
    </source>
</evidence>
<feature type="domain" description="ABC transporter" evidence="9">
    <location>
        <begin position="351"/>
        <end position="586"/>
    </location>
</feature>
<dbReference type="SMART" id="SM00382">
    <property type="entry name" value="AAA"/>
    <property type="match status" value="1"/>
</dbReference>
<dbReference type="EMBL" id="FOTI01000025">
    <property type="protein sequence ID" value="SFL70165.1"/>
    <property type="molecule type" value="Genomic_DNA"/>
</dbReference>
<dbReference type="GO" id="GO:0005524">
    <property type="term" value="F:ATP binding"/>
    <property type="evidence" value="ECO:0007669"/>
    <property type="project" value="UniProtKB-KW"/>
</dbReference>
<keyword evidence="6 8" id="KW-1133">Transmembrane helix</keyword>
<feature type="domain" description="ABC transmembrane type-1" evidence="10">
    <location>
        <begin position="35"/>
        <end position="315"/>
    </location>
</feature>
<feature type="transmembrane region" description="Helical" evidence="8">
    <location>
        <begin position="30"/>
        <end position="50"/>
    </location>
</feature>
<dbReference type="SUPFAM" id="SSF52540">
    <property type="entry name" value="P-loop containing nucleoside triphosphate hydrolases"/>
    <property type="match status" value="1"/>
</dbReference>
<name>A0A1I4JUA4_9FIRM</name>
<comment type="subcellular location">
    <subcellularLocation>
        <location evidence="1">Cell membrane</location>
        <topology evidence="1">Multi-pass membrane protein</topology>
    </subcellularLocation>
</comment>
<protein>
    <submittedName>
        <fullName evidence="11">ATP-binding cassette, subfamily B</fullName>
    </submittedName>
</protein>
<dbReference type="Gene3D" id="3.40.50.300">
    <property type="entry name" value="P-loop containing nucleotide triphosphate hydrolases"/>
    <property type="match status" value="1"/>
</dbReference>
<dbReference type="Gene3D" id="1.20.1560.10">
    <property type="entry name" value="ABC transporter type 1, transmembrane domain"/>
    <property type="match status" value="1"/>
</dbReference>
<dbReference type="GO" id="GO:0005886">
    <property type="term" value="C:plasma membrane"/>
    <property type="evidence" value="ECO:0007669"/>
    <property type="project" value="UniProtKB-SubCell"/>
</dbReference>
<keyword evidence="12" id="KW-1185">Reference proteome</keyword>
<dbReference type="Pfam" id="PF00664">
    <property type="entry name" value="ABC_membrane"/>
    <property type="match status" value="1"/>
</dbReference>
<evidence type="ECO:0000259" key="10">
    <source>
        <dbReference type="PROSITE" id="PS50929"/>
    </source>
</evidence>
<proteinExistence type="predicted"/>
<sequence length="592" mass="67268">MAYNRYFEDEEMENLDPNNIKRILTYLKPYKYKVAVSLLLMATAAFADLLGPYLTKVAIDSYITVGDYQGLTMISLLYLALLALNGLAVRYRVLIMSKVGHQVVRNIRQHLFQHIQRLSFSYFDSIPAGKIIVRVMNNVNSLQNLLENGLINIITDVFRFLAILIIMLNLDLRLTLISITVMPVLIIIIFLLKKKIRIGWRTVQKKRSNMNAYIHESLTGMQITQAFVREKKNSGIFSDLQTDYLKNWMKTVMMSHGIFPIVLLINTTSVILMYLFGINYLNQNLVTIGTLIALLQYIWRLWQPIIDISNFYNQVLVANSAAERIFDVLDTEPDITDLPGAVTMPPIQGEIKFEAVNFSYQPEGELILKDMNFVVKPGETIAFVGATGAGKSTIINLMTRFYDIDQGKILIDGHDIQQVKIESLRKQIGVMMQDTFIFSGTIADNIRYGNLEAERSDIEKAASMVYADSFIREMEAGYDTEVNERGSRLSVGQRQLLSFARTILSDPKILILDEATSSIDTQTEILVQKATQAVLKGRTSFVIAHRLSTIRNADRIMVLEAGEIIENGTHAELMAQQGHYYDLYMAQYNRVI</sequence>
<keyword evidence="2" id="KW-0813">Transport</keyword>
<dbReference type="PROSITE" id="PS50929">
    <property type="entry name" value="ABC_TM1F"/>
    <property type="match status" value="1"/>
</dbReference>
<dbReference type="Proteomes" id="UP000199006">
    <property type="component" value="Unassembled WGS sequence"/>
</dbReference>
<dbReference type="Pfam" id="PF00005">
    <property type="entry name" value="ABC_tran"/>
    <property type="match status" value="1"/>
</dbReference>
<dbReference type="AlphaFoldDB" id="A0A1I4JUA4"/>
<feature type="transmembrane region" description="Helical" evidence="8">
    <location>
        <begin position="258"/>
        <end position="278"/>
    </location>
</feature>
<feature type="transmembrane region" description="Helical" evidence="8">
    <location>
        <begin position="150"/>
        <end position="168"/>
    </location>
</feature>
<dbReference type="OrthoDB" id="9762778at2"/>
<evidence type="ECO:0000256" key="1">
    <source>
        <dbReference type="ARBA" id="ARBA00004651"/>
    </source>
</evidence>
<feature type="transmembrane region" description="Helical" evidence="8">
    <location>
        <begin position="174"/>
        <end position="192"/>
    </location>
</feature>